<dbReference type="InterPro" id="IPR037126">
    <property type="entry name" value="PdaC/RsiV-like_sf"/>
</dbReference>
<dbReference type="InterPro" id="IPR025303">
    <property type="entry name" value="PdaC"/>
</dbReference>
<evidence type="ECO:0000259" key="2">
    <source>
        <dbReference type="Pfam" id="PF11738"/>
    </source>
</evidence>
<feature type="domain" description="Copper amine oxidase-like N-terminal" evidence="1">
    <location>
        <begin position="266"/>
        <end position="366"/>
    </location>
</feature>
<dbReference type="Gene3D" id="3.90.640.20">
    <property type="entry name" value="Heat-shock cognate protein, ATPase"/>
    <property type="match status" value="1"/>
</dbReference>
<name>A0ABX0J2M0_9BACL</name>
<organism evidence="4 5">
    <name type="scientific">Paenibacillus agricola</name>
    <dbReference type="NCBI Taxonomy" id="2716264"/>
    <lineage>
        <taxon>Bacteria</taxon>
        <taxon>Bacillati</taxon>
        <taxon>Bacillota</taxon>
        <taxon>Bacilli</taxon>
        <taxon>Bacillales</taxon>
        <taxon>Paenibacillaceae</taxon>
        <taxon>Paenibacillus</taxon>
    </lineage>
</organism>
<dbReference type="InterPro" id="IPR036582">
    <property type="entry name" value="Mao_N_sf"/>
</dbReference>
<dbReference type="Pfam" id="PF13739">
    <property type="entry name" value="PdaC"/>
    <property type="match status" value="1"/>
</dbReference>
<accession>A0ABX0J2M0</accession>
<dbReference type="RefSeq" id="WP_166148995.1">
    <property type="nucleotide sequence ID" value="NZ_JAAOIW010000003.1"/>
</dbReference>
<dbReference type="EMBL" id="JAAOIW010000003">
    <property type="protein sequence ID" value="NHN30218.1"/>
    <property type="molecule type" value="Genomic_DNA"/>
</dbReference>
<dbReference type="Pfam" id="PF11738">
    <property type="entry name" value="DUF3298"/>
    <property type="match status" value="1"/>
</dbReference>
<evidence type="ECO:0000313" key="5">
    <source>
        <dbReference type="Proteomes" id="UP001165962"/>
    </source>
</evidence>
<proteinExistence type="predicted"/>
<dbReference type="InterPro" id="IPR021729">
    <property type="entry name" value="DUF3298"/>
</dbReference>
<evidence type="ECO:0000259" key="1">
    <source>
        <dbReference type="Pfam" id="PF07833"/>
    </source>
</evidence>
<protein>
    <submittedName>
        <fullName evidence="4">DUF4163 domain-containing protein</fullName>
    </submittedName>
</protein>
<comment type="caution">
    <text evidence="4">The sequence shown here is derived from an EMBL/GenBank/DDBJ whole genome shotgun (WGS) entry which is preliminary data.</text>
</comment>
<dbReference type="SUPFAM" id="SSF55383">
    <property type="entry name" value="Copper amine oxidase, domain N"/>
    <property type="match status" value="1"/>
</dbReference>
<feature type="domain" description="Deacetylase PdaC" evidence="3">
    <location>
        <begin position="61"/>
        <end position="160"/>
    </location>
</feature>
<dbReference type="Gene3D" id="3.30.457.10">
    <property type="entry name" value="Copper amine oxidase-like, N-terminal domain"/>
    <property type="match status" value="1"/>
</dbReference>
<keyword evidence="5" id="KW-1185">Reference proteome</keyword>
<evidence type="ECO:0000313" key="4">
    <source>
        <dbReference type="EMBL" id="NHN30218.1"/>
    </source>
</evidence>
<gene>
    <name evidence="4" type="ORF">G9U52_10270</name>
</gene>
<dbReference type="InterPro" id="IPR012854">
    <property type="entry name" value="Cu_amine_oxidase-like_N"/>
</dbReference>
<evidence type="ECO:0000259" key="3">
    <source>
        <dbReference type="Pfam" id="PF13739"/>
    </source>
</evidence>
<reference evidence="4" key="1">
    <citation type="submission" date="2020-03" db="EMBL/GenBank/DDBJ databases">
        <title>Draft sequencing of Paenibacilllus sp. S3N08.</title>
        <authorList>
            <person name="Kim D.-U."/>
        </authorList>
    </citation>
    <scope>NUCLEOTIDE SEQUENCE</scope>
    <source>
        <strain evidence="4">S3N08</strain>
    </source>
</reference>
<dbReference type="Pfam" id="PF07833">
    <property type="entry name" value="Cu_amine_oxidN1"/>
    <property type="match status" value="1"/>
</dbReference>
<dbReference type="Proteomes" id="UP001165962">
    <property type="component" value="Unassembled WGS sequence"/>
</dbReference>
<dbReference type="Gene3D" id="3.30.565.40">
    <property type="entry name" value="Fervidobacterium nodosum Rt17-B1 like"/>
    <property type="match status" value="1"/>
</dbReference>
<sequence length="377" mass="41265">MKLTFKIMALSMVGFSFVFASSIIPKMLIVPALLPIPASAAALPIPTPAASAVRISSKIIQETTDQVTIEIDIPVITGLQDSTYESELNAEIELKATQAAEGLQEEAIQSEVASKAGGFEFRPYLLTITYQVKSDGGEVAGHIVSIEVDSYVYTGGAHGTKMVETYNVYDEAQTREVQLRDILGDEYKEIADQQINDLMAANPEHYVLDTFKGIEDEQDFYVEHNQAVIVFQEYAIAPHVMGTPEFRITAGSGGTSANTDMPIRIVVNGMELASGDASAYMAEDRTVLLPLRPIAEKLGYTLKWITQYNTVELSKGEQWTSLSVGKDQYVYNKIGAFPLGHAPIIKEDGNMYVPVSFFEKVLQASLISESGILTIKQ</sequence>
<feature type="domain" description="DUF3298" evidence="2">
    <location>
        <begin position="185"/>
        <end position="249"/>
    </location>
</feature>